<evidence type="ECO:0000259" key="4">
    <source>
        <dbReference type="PROSITE" id="PS50835"/>
    </source>
</evidence>
<keyword evidence="2" id="KW-0812">Transmembrane</keyword>
<dbReference type="Pfam" id="PF07686">
    <property type="entry name" value="V-set"/>
    <property type="match status" value="1"/>
</dbReference>
<dbReference type="SUPFAM" id="SSF48726">
    <property type="entry name" value="Immunoglobulin"/>
    <property type="match status" value="1"/>
</dbReference>
<feature type="compositionally biased region" description="Polar residues" evidence="1">
    <location>
        <begin position="199"/>
        <end position="209"/>
    </location>
</feature>
<feature type="domain" description="Ig-like" evidence="4">
    <location>
        <begin position="38"/>
        <end position="131"/>
    </location>
</feature>
<name>A0A5C6PMA1_9TELE</name>
<dbReference type="InterPro" id="IPR003598">
    <property type="entry name" value="Ig_sub2"/>
</dbReference>
<feature type="region of interest" description="Disordered" evidence="1">
    <location>
        <begin position="187"/>
        <end position="209"/>
    </location>
</feature>
<keyword evidence="6" id="KW-1185">Reference proteome</keyword>
<feature type="chain" id="PRO_5022904039" description="Ig-like domain-containing protein" evidence="3">
    <location>
        <begin position="34"/>
        <end position="227"/>
    </location>
</feature>
<dbReference type="Proteomes" id="UP000324091">
    <property type="component" value="Chromosome 1"/>
</dbReference>
<dbReference type="PANTHER" id="PTHR11422">
    <property type="entry name" value="T-CELL SURFACE GLYCOPROTEIN CD4"/>
    <property type="match status" value="1"/>
</dbReference>
<dbReference type="SMART" id="SM00408">
    <property type="entry name" value="IGc2"/>
    <property type="match status" value="1"/>
</dbReference>
<sequence>MHSDFVSLRNSMFHLNQAALLFILQLFMWKVFAGVIPPEQRNLTVVRGETATLNCNVTMENITQINWYKDKTIFAYQHSTKRKFSDLPHDRLQINIDTNSQSTLKLLNAQPDDAGYYSCTVSGLTGVRRIVWNLLVSEGPEGEEGSSNPVGNFLYLLVCVPALLVCVLALTVCLWRKRVLSKNPVEDQFEPGSGAEVTTEPQMRTTSWPENRKRSRYVERLNSVYGL</sequence>
<evidence type="ECO:0000256" key="2">
    <source>
        <dbReference type="SAM" id="Phobius"/>
    </source>
</evidence>
<keyword evidence="3" id="KW-0732">Signal</keyword>
<feature type="signal peptide" evidence="3">
    <location>
        <begin position="1"/>
        <end position="33"/>
    </location>
</feature>
<dbReference type="InterPro" id="IPR003599">
    <property type="entry name" value="Ig_sub"/>
</dbReference>
<dbReference type="EMBL" id="RHFK02000001">
    <property type="protein sequence ID" value="TWW80942.1"/>
    <property type="molecule type" value="Genomic_DNA"/>
</dbReference>
<reference evidence="5 6" key="1">
    <citation type="submission" date="2019-04" db="EMBL/GenBank/DDBJ databases">
        <title>Chromosome genome assembly for Takifugu flavidus.</title>
        <authorList>
            <person name="Xiao S."/>
        </authorList>
    </citation>
    <scope>NUCLEOTIDE SEQUENCE [LARGE SCALE GENOMIC DNA]</scope>
    <source>
        <strain evidence="5">HTHZ2018</strain>
        <tissue evidence="5">Muscle</tissue>
    </source>
</reference>
<dbReference type="SMART" id="SM00409">
    <property type="entry name" value="IG"/>
    <property type="match status" value="1"/>
</dbReference>
<comment type="caution">
    <text evidence="5">The sequence shown here is derived from an EMBL/GenBank/DDBJ whole genome shotgun (WGS) entry which is preliminary data.</text>
</comment>
<dbReference type="PROSITE" id="PS50835">
    <property type="entry name" value="IG_LIKE"/>
    <property type="match status" value="1"/>
</dbReference>
<evidence type="ECO:0000313" key="5">
    <source>
        <dbReference type="EMBL" id="TWW80942.1"/>
    </source>
</evidence>
<evidence type="ECO:0000313" key="6">
    <source>
        <dbReference type="Proteomes" id="UP000324091"/>
    </source>
</evidence>
<dbReference type="PANTHER" id="PTHR11422:SF10">
    <property type="entry name" value="IG-LIKE DOMAIN-CONTAINING PROTEIN"/>
    <property type="match status" value="1"/>
</dbReference>
<feature type="transmembrane region" description="Helical" evidence="2">
    <location>
        <begin position="153"/>
        <end position="175"/>
    </location>
</feature>
<organism evidence="5 6">
    <name type="scientific">Takifugu flavidus</name>
    <name type="common">sansaifugu</name>
    <dbReference type="NCBI Taxonomy" id="433684"/>
    <lineage>
        <taxon>Eukaryota</taxon>
        <taxon>Metazoa</taxon>
        <taxon>Chordata</taxon>
        <taxon>Craniata</taxon>
        <taxon>Vertebrata</taxon>
        <taxon>Euteleostomi</taxon>
        <taxon>Actinopterygii</taxon>
        <taxon>Neopterygii</taxon>
        <taxon>Teleostei</taxon>
        <taxon>Neoteleostei</taxon>
        <taxon>Acanthomorphata</taxon>
        <taxon>Eupercaria</taxon>
        <taxon>Tetraodontiformes</taxon>
        <taxon>Tetradontoidea</taxon>
        <taxon>Tetraodontidae</taxon>
        <taxon>Takifugu</taxon>
    </lineage>
</organism>
<evidence type="ECO:0000256" key="1">
    <source>
        <dbReference type="SAM" id="MobiDB-lite"/>
    </source>
</evidence>
<dbReference type="InterPro" id="IPR013783">
    <property type="entry name" value="Ig-like_fold"/>
</dbReference>
<gene>
    <name evidence="5" type="ORF">D4764_01G0007570</name>
</gene>
<dbReference type="InterPro" id="IPR036179">
    <property type="entry name" value="Ig-like_dom_sf"/>
</dbReference>
<dbReference type="InterPro" id="IPR007110">
    <property type="entry name" value="Ig-like_dom"/>
</dbReference>
<keyword evidence="2" id="KW-1133">Transmembrane helix</keyword>
<proteinExistence type="predicted"/>
<protein>
    <recommendedName>
        <fullName evidence="4">Ig-like domain-containing protein</fullName>
    </recommendedName>
</protein>
<keyword evidence="2" id="KW-0472">Membrane</keyword>
<dbReference type="AlphaFoldDB" id="A0A5C6PMA1"/>
<dbReference type="InterPro" id="IPR013106">
    <property type="entry name" value="Ig_V-set"/>
</dbReference>
<evidence type="ECO:0000256" key="3">
    <source>
        <dbReference type="SAM" id="SignalP"/>
    </source>
</evidence>
<dbReference type="Gene3D" id="2.60.40.10">
    <property type="entry name" value="Immunoglobulins"/>
    <property type="match status" value="1"/>
</dbReference>
<accession>A0A5C6PMA1</accession>